<keyword evidence="1" id="KW-1133">Transmembrane helix</keyword>
<name>A0A226EE22_FOLCA</name>
<evidence type="ECO:0000313" key="3">
    <source>
        <dbReference type="Proteomes" id="UP000198287"/>
    </source>
</evidence>
<keyword evidence="1" id="KW-0472">Membrane</keyword>
<evidence type="ECO:0000313" key="2">
    <source>
        <dbReference type="EMBL" id="OXA55061.1"/>
    </source>
</evidence>
<keyword evidence="1" id="KW-0812">Transmembrane</keyword>
<dbReference type="EMBL" id="LNIX01000005">
    <property type="protein sequence ID" value="OXA55061.1"/>
    <property type="molecule type" value="Genomic_DNA"/>
</dbReference>
<accession>A0A226EE22</accession>
<feature type="transmembrane region" description="Helical" evidence="1">
    <location>
        <begin position="307"/>
        <end position="324"/>
    </location>
</feature>
<reference evidence="2 3" key="1">
    <citation type="submission" date="2015-12" db="EMBL/GenBank/DDBJ databases">
        <title>The genome of Folsomia candida.</title>
        <authorList>
            <person name="Faddeeva A."/>
            <person name="Derks M.F."/>
            <person name="Anvar Y."/>
            <person name="Smit S."/>
            <person name="Van Straalen N."/>
            <person name="Roelofs D."/>
        </authorList>
    </citation>
    <scope>NUCLEOTIDE SEQUENCE [LARGE SCALE GENOMIC DNA]</scope>
    <source>
        <strain evidence="2 3">VU population</strain>
        <tissue evidence="2">Whole body</tissue>
    </source>
</reference>
<feature type="transmembrane region" description="Helical" evidence="1">
    <location>
        <begin position="41"/>
        <end position="62"/>
    </location>
</feature>
<gene>
    <name evidence="2" type="ORF">Fcan01_10165</name>
</gene>
<sequence>MWRVVETFVNQFRDRNPIPYRVSVDREELTYFSLSKKQSTFVNISFAVFVLHTIYCFLRVVWLWKSGVWRQNQNQDLEIIRIYLLLFLTFLPLSFASMGFVIFTRPIIASFIINPLLGLKILANESKLCSHDKTGNLCPPNYAILIYAMKFQLWLSNYPFPAIFIGVVICQIDPLYPAVTSLISTVSSSSSIPLGFLSYLIRAILAIIFLNELLKAVNAFFIVGLLVVCSVSQILQVLNGLTYKKEVWGVRIFRMREFKLYKQLMIWMEFTNQNFCWFAVPQLIFFGVSFLILGIYGTIRMRDQMQILLYLVVPIASLLAFLFVDKPGFTKGDVGGESGQVVETIGDSDWAFWLS</sequence>
<proteinExistence type="predicted"/>
<dbReference type="AlphaFoldDB" id="A0A226EE22"/>
<feature type="transmembrane region" description="Helical" evidence="1">
    <location>
        <begin position="191"/>
        <end position="210"/>
    </location>
</feature>
<feature type="transmembrane region" description="Helical" evidence="1">
    <location>
        <begin position="82"/>
        <end position="103"/>
    </location>
</feature>
<evidence type="ECO:0000256" key="1">
    <source>
        <dbReference type="SAM" id="Phobius"/>
    </source>
</evidence>
<dbReference type="Proteomes" id="UP000198287">
    <property type="component" value="Unassembled WGS sequence"/>
</dbReference>
<feature type="transmembrane region" description="Helical" evidence="1">
    <location>
        <begin position="275"/>
        <end position="295"/>
    </location>
</feature>
<feature type="transmembrane region" description="Helical" evidence="1">
    <location>
        <begin position="217"/>
        <end position="238"/>
    </location>
</feature>
<comment type="caution">
    <text evidence="2">The sequence shown here is derived from an EMBL/GenBank/DDBJ whole genome shotgun (WGS) entry which is preliminary data.</text>
</comment>
<organism evidence="2 3">
    <name type="scientific">Folsomia candida</name>
    <name type="common">Springtail</name>
    <dbReference type="NCBI Taxonomy" id="158441"/>
    <lineage>
        <taxon>Eukaryota</taxon>
        <taxon>Metazoa</taxon>
        <taxon>Ecdysozoa</taxon>
        <taxon>Arthropoda</taxon>
        <taxon>Hexapoda</taxon>
        <taxon>Collembola</taxon>
        <taxon>Entomobryomorpha</taxon>
        <taxon>Isotomoidea</taxon>
        <taxon>Isotomidae</taxon>
        <taxon>Proisotominae</taxon>
        <taxon>Folsomia</taxon>
    </lineage>
</organism>
<protein>
    <submittedName>
        <fullName evidence="2">Uncharacterized protein</fullName>
    </submittedName>
</protein>
<feature type="transmembrane region" description="Helical" evidence="1">
    <location>
        <begin position="158"/>
        <end position="179"/>
    </location>
</feature>
<keyword evidence="3" id="KW-1185">Reference proteome</keyword>